<evidence type="ECO:0000313" key="2">
    <source>
        <dbReference type="Proteomes" id="UP000799755"/>
    </source>
</evidence>
<dbReference type="EMBL" id="MU003555">
    <property type="protein sequence ID" value="KAF2463039.1"/>
    <property type="molecule type" value="Genomic_DNA"/>
</dbReference>
<proteinExistence type="predicted"/>
<gene>
    <name evidence="1" type="ORF">BDR25DRAFT_320339</name>
</gene>
<keyword evidence="2" id="KW-1185">Reference proteome</keyword>
<name>A0ACB6Q814_9PLEO</name>
<reference evidence="1" key="1">
    <citation type="journal article" date="2020" name="Stud. Mycol.">
        <title>101 Dothideomycetes genomes: a test case for predicting lifestyles and emergence of pathogens.</title>
        <authorList>
            <person name="Haridas S."/>
            <person name="Albert R."/>
            <person name="Binder M."/>
            <person name="Bloem J."/>
            <person name="Labutti K."/>
            <person name="Salamov A."/>
            <person name="Andreopoulos B."/>
            <person name="Baker S."/>
            <person name="Barry K."/>
            <person name="Bills G."/>
            <person name="Bluhm B."/>
            <person name="Cannon C."/>
            <person name="Castanera R."/>
            <person name="Culley D."/>
            <person name="Daum C."/>
            <person name="Ezra D."/>
            <person name="Gonzalez J."/>
            <person name="Henrissat B."/>
            <person name="Kuo A."/>
            <person name="Liang C."/>
            <person name="Lipzen A."/>
            <person name="Lutzoni F."/>
            <person name="Magnuson J."/>
            <person name="Mondo S."/>
            <person name="Nolan M."/>
            <person name="Ohm R."/>
            <person name="Pangilinan J."/>
            <person name="Park H.-J."/>
            <person name="Ramirez L."/>
            <person name="Alfaro M."/>
            <person name="Sun H."/>
            <person name="Tritt A."/>
            <person name="Yoshinaga Y."/>
            <person name="Zwiers L.-H."/>
            <person name="Turgeon B."/>
            <person name="Goodwin S."/>
            <person name="Spatafora J."/>
            <person name="Crous P."/>
            <person name="Grigoriev I."/>
        </authorList>
    </citation>
    <scope>NUCLEOTIDE SEQUENCE</scope>
    <source>
        <strain evidence="1">ATCC 200398</strain>
    </source>
</reference>
<comment type="caution">
    <text evidence="1">The sequence shown here is derived from an EMBL/GenBank/DDBJ whole genome shotgun (WGS) entry which is preliminary data.</text>
</comment>
<organism evidence="1 2">
    <name type="scientific">Lindgomyces ingoldianus</name>
    <dbReference type="NCBI Taxonomy" id="673940"/>
    <lineage>
        <taxon>Eukaryota</taxon>
        <taxon>Fungi</taxon>
        <taxon>Dikarya</taxon>
        <taxon>Ascomycota</taxon>
        <taxon>Pezizomycotina</taxon>
        <taxon>Dothideomycetes</taxon>
        <taxon>Pleosporomycetidae</taxon>
        <taxon>Pleosporales</taxon>
        <taxon>Lindgomycetaceae</taxon>
        <taxon>Lindgomyces</taxon>
    </lineage>
</organism>
<sequence length="156" mass="16394">MESPWDLVSFVSAVNLPKGLDLALFTLPVLTDNVKYKFVVCSRSSSALSSFATFSSSAVSSSAAPPKPKPSSAPIIGGAVTGALVFLGLIGAGAFFFFTKRRSAAANPLDQGLDQGVGIVARVSRDTIPMYCAIHSSGPAPFLYTYVRVIGLELRF</sequence>
<dbReference type="Proteomes" id="UP000799755">
    <property type="component" value="Unassembled WGS sequence"/>
</dbReference>
<evidence type="ECO:0000313" key="1">
    <source>
        <dbReference type="EMBL" id="KAF2463039.1"/>
    </source>
</evidence>
<protein>
    <submittedName>
        <fullName evidence="1">Uncharacterized protein</fullName>
    </submittedName>
</protein>
<accession>A0ACB6Q814</accession>